<dbReference type="OrthoDB" id="9815592at2"/>
<keyword evidence="3" id="KW-1185">Reference proteome</keyword>
<dbReference type="InterPro" id="IPR001451">
    <property type="entry name" value="Hexapep"/>
</dbReference>
<proteinExistence type="inferred from homology"/>
<name>A0A1W1ZYK0_9RHOB</name>
<dbReference type="Pfam" id="PF00132">
    <property type="entry name" value="Hexapep"/>
    <property type="match status" value="1"/>
</dbReference>
<dbReference type="STRING" id="1387277.SAMN06295998_102255"/>
<evidence type="ECO:0000313" key="2">
    <source>
        <dbReference type="EMBL" id="SMC53497.1"/>
    </source>
</evidence>
<accession>A0A1W1ZYK0</accession>
<evidence type="ECO:0000313" key="3">
    <source>
        <dbReference type="Proteomes" id="UP000192330"/>
    </source>
</evidence>
<reference evidence="2 3" key="1">
    <citation type="submission" date="2017-04" db="EMBL/GenBank/DDBJ databases">
        <authorList>
            <person name="Afonso C.L."/>
            <person name="Miller P.J."/>
            <person name="Scott M.A."/>
            <person name="Spackman E."/>
            <person name="Goraichik I."/>
            <person name="Dimitrov K.M."/>
            <person name="Suarez D.L."/>
            <person name="Swayne D.E."/>
        </authorList>
    </citation>
    <scope>NUCLEOTIDE SEQUENCE [LARGE SCALE GENOMIC DNA]</scope>
    <source>
        <strain evidence="2 3">CGMCC 1.12644</strain>
    </source>
</reference>
<gene>
    <name evidence="2" type="ORF">SAMN06295998_102255</name>
</gene>
<dbReference type="SUPFAM" id="SSF51161">
    <property type="entry name" value="Trimeric LpxA-like enzymes"/>
    <property type="match status" value="1"/>
</dbReference>
<evidence type="ECO:0000256" key="1">
    <source>
        <dbReference type="ARBA" id="ARBA00007274"/>
    </source>
</evidence>
<dbReference type="PANTHER" id="PTHR43300">
    <property type="entry name" value="ACETYLTRANSFERASE"/>
    <property type="match status" value="1"/>
</dbReference>
<dbReference type="GO" id="GO:0016740">
    <property type="term" value="F:transferase activity"/>
    <property type="evidence" value="ECO:0007669"/>
    <property type="project" value="UniProtKB-KW"/>
</dbReference>
<protein>
    <submittedName>
        <fullName evidence="2">Transferase hexapeptide (Six repeat-containing protein)</fullName>
    </submittedName>
</protein>
<comment type="similarity">
    <text evidence="1">Belongs to the transferase hexapeptide repeat family.</text>
</comment>
<sequence length="248" mass="26480">MDAMIDPKASIGANVRFGAGVRVYANAEIGDDCTIGDFCILGHPGPGENDPLRLGAGATIRSHSVLYEGSTIGPKLETGHHIVIREKSQIGENLRVGNFSDIEGTCRIGDFTRLHGYAHVGKGTQIGDFVWLFSLTTTMNDPLPPSHIHDPVTIGDMVTVCVNAQCMPGTRIGRGCLIAAGALAEGEIPDGQILGRNGIEGPVNFAMHMATRTRHPWHKHFADAYPDHAQDRIKALGTEIEAALLAAM</sequence>
<dbReference type="InterPro" id="IPR011004">
    <property type="entry name" value="Trimer_LpxA-like_sf"/>
</dbReference>
<dbReference type="Gene3D" id="2.160.10.10">
    <property type="entry name" value="Hexapeptide repeat proteins"/>
    <property type="match status" value="1"/>
</dbReference>
<organism evidence="2 3">
    <name type="scientific">Primorskyibacter flagellatus</name>
    <dbReference type="NCBI Taxonomy" id="1387277"/>
    <lineage>
        <taxon>Bacteria</taxon>
        <taxon>Pseudomonadati</taxon>
        <taxon>Pseudomonadota</taxon>
        <taxon>Alphaproteobacteria</taxon>
        <taxon>Rhodobacterales</taxon>
        <taxon>Roseobacteraceae</taxon>
        <taxon>Primorskyibacter</taxon>
    </lineage>
</organism>
<dbReference type="InterPro" id="IPR050179">
    <property type="entry name" value="Trans_hexapeptide_repeat"/>
</dbReference>
<dbReference type="AlphaFoldDB" id="A0A1W1ZYK0"/>
<dbReference type="EMBL" id="FWYD01000002">
    <property type="protein sequence ID" value="SMC53497.1"/>
    <property type="molecule type" value="Genomic_DNA"/>
</dbReference>
<dbReference type="Proteomes" id="UP000192330">
    <property type="component" value="Unassembled WGS sequence"/>
</dbReference>
<dbReference type="RefSeq" id="WP_084350585.1">
    <property type="nucleotide sequence ID" value="NZ_FWYD01000002.1"/>
</dbReference>
<keyword evidence="2" id="KW-0808">Transferase</keyword>